<dbReference type="AlphaFoldDB" id="A0A1X7PR45"/>
<dbReference type="PROSITE" id="PS00211">
    <property type="entry name" value="ABC_TRANSPORTER_1"/>
    <property type="match status" value="1"/>
</dbReference>
<dbReference type="GO" id="GO:0022857">
    <property type="term" value="F:transmembrane transporter activity"/>
    <property type="evidence" value="ECO:0007669"/>
    <property type="project" value="InterPro"/>
</dbReference>
<dbReference type="FunFam" id="3.40.50.300:FF:000425">
    <property type="entry name" value="Probable ABC transporter, ATP-binding subunit"/>
    <property type="match status" value="1"/>
</dbReference>
<dbReference type="GO" id="GO:0015697">
    <property type="term" value="P:quaternary ammonium group transport"/>
    <property type="evidence" value="ECO:0007669"/>
    <property type="project" value="UniProtKB-ARBA"/>
</dbReference>
<accession>A0A1X7PR45</accession>
<dbReference type="EMBL" id="FXBL01000004">
    <property type="protein sequence ID" value="SMH53576.1"/>
    <property type="molecule type" value="Genomic_DNA"/>
</dbReference>
<dbReference type="InterPro" id="IPR003593">
    <property type="entry name" value="AAA+_ATPase"/>
</dbReference>
<keyword evidence="3" id="KW-0547">Nucleotide-binding</keyword>
<evidence type="ECO:0000256" key="1">
    <source>
        <dbReference type="ARBA" id="ARBA00005417"/>
    </source>
</evidence>
<dbReference type="InterPro" id="IPR050093">
    <property type="entry name" value="ABC_SmlMolc_Importer"/>
</dbReference>
<protein>
    <submittedName>
        <fullName evidence="6">Putative spermidine/putrescine transport system ATP-binding protein</fullName>
    </submittedName>
</protein>
<evidence type="ECO:0000313" key="6">
    <source>
        <dbReference type="EMBL" id="SMH53576.1"/>
    </source>
</evidence>
<dbReference type="Gene3D" id="2.40.50.100">
    <property type="match status" value="1"/>
</dbReference>
<evidence type="ECO:0000256" key="2">
    <source>
        <dbReference type="ARBA" id="ARBA00022448"/>
    </source>
</evidence>
<dbReference type="Proteomes" id="UP000193083">
    <property type="component" value="Unassembled WGS sequence"/>
</dbReference>
<dbReference type="Pfam" id="PF08402">
    <property type="entry name" value="TOBE_2"/>
    <property type="match status" value="1"/>
</dbReference>
<dbReference type="InterPro" id="IPR008995">
    <property type="entry name" value="Mo/tungstate-bd_C_term_dom"/>
</dbReference>
<dbReference type="SUPFAM" id="SSF52540">
    <property type="entry name" value="P-loop containing nucleoside triphosphate hydrolases"/>
    <property type="match status" value="1"/>
</dbReference>
<dbReference type="GO" id="GO:0016887">
    <property type="term" value="F:ATP hydrolysis activity"/>
    <property type="evidence" value="ECO:0007669"/>
    <property type="project" value="InterPro"/>
</dbReference>
<keyword evidence="7" id="KW-1185">Reference proteome</keyword>
<gene>
    <name evidence="6" type="ORF">SAMN02982922_4873</name>
</gene>
<dbReference type="GO" id="GO:0043190">
    <property type="term" value="C:ATP-binding cassette (ABC) transporter complex"/>
    <property type="evidence" value="ECO:0007669"/>
    <property type="project" value="InterPro"/>
</dbReference>
<evidence type="ECO:0000313" key="7">
    <source>
        <dbReference type="Proteomes" id="UP000193083"/>
    </source>
</evidence>
<name>A0A1X7PR45_9HYPH</name>
<dbReference type="SUPFAM" id="SSF50331">
    <property type="entry name" value="MOP-like"/>
    <property type="match status" value="1"/>
</dbReference>
<dbReference type="PANTHER" id="PTHR42781">
    <property type="entry name" value="SPERMIDINE/PUTRESCINE IMPORT ATP-BINDING PROTEIN POTA"/>
    <property type="match status" value="1"/>
</dbReference>
<dbReference type="Pfam" id="PF00005">
    <property type="entry name" value="ABC_tran"/>
    <property type="match status" value="1"/>
</dbReference>
<dbReference type="OrthoDB" id="9802264at2"/>
<reference evidence="6 7" key="1">
    <citation type="submission" date="2017-04" db="EMBL/GenBank/DDBJ databases">
        <authorList>
            <person name="Afonso C.L."/>
            <person name="Miller P.J."/>
            <person name="Scott M.A."/>
            <person name="Spackman E."/>
            <person name="Goraichik I."/>
            <person name="Dimitrov K.M."/>
            <person name="Suarez D.L."/>
            <person name="Swayne D.E."/>
        </authorList>
    </citation>
    <scope>NUCLEOTIDE SEQUENCE [LARGE SCALE GENOMIC DNA]</scope>
    <source>
        <strain evidence="6 7">B5P</strain>
    </source>
</reference>
<dbReference type="InterPro" id="IPR003439">
    <property type="entry name" value="ABC_transporter-like_ATP-bd"/>
</dbReference>
<dbReference type="PANTHER" id="PTHR42781:SF4">
    <property type="entry name" value="SPERMIDINE_PUTRESCINE IMPORT ATP-BINDING PROTEIN POTA"/>
    <property type="match status" value="1"/>
</dbReference>
<dbReference type="RefSeq" id="WP_085466522.1">
    <property type="nucleotide sequence ID" value="NZ_FXBL01000004.1"/>
</dbReference>
<dbReference type="InterPro" id="IPR027417">
    <property type="entry name" value="P-loop_NTPase"/>
</dbReference>
<organism evidence="6 7">
    <name type="scientific">Mesorhizobium australicum</name>
    <dbReference type="NCBI Taxonomy" id="536018"/>
    <lineage>
        <taxon>Bacteria</taxon>
        <taxon>Pseudomonadati</taxon>
        <taxon>Pseudomonadota</taxon>
        <taxon>Alphaproteobacteria</taxon>
        <taxon>Hyphomicrobiales</taxon>
        <taxon>Phyllobacteriaceae</taxon>
        <taxon>Mesorhizobium</taxon>
    </lineage>
</organism>
<proteinExistence type="inferred from homology"/>
<dbReference type="GO" id="GO:0005524">
    <property type="term" value="F:ATP binding"/>
    <property type="evidence" value="ECO:0007669"/>
    <property type="project" value="UniProtKB-KW"/>
</dbReference>
<evidence type="ECO:0000256" key="3">
    <source>
        <dbReference type="ARBA" id="ARBA00022741"/>
    </source>
</evidence>
<dbReference type="SMART" id="SM00382">
    <property type="entry name" value="AAA"/>
    <property type="match status" value="1"/>
</dbReference>
<comment type="similarity">
    <text evidence="1">Belongs to the ABC transporter superfamily.</text>
</comment>
<keyword evidence="2" id="KW-0813">Transport</keyword>
<dbReference type="InterPro" id="IPR017871">
    <property type="entry name" value="ABC_transporter-like_CS"/>
</dbReference>
<keyword evidence="4 6" id="KW-0067">ATP-binding</keyword>
<evidence type="ECO:0000256" key="4">
    <source>
        <dbReference type="ARBA" id="ARBA00022840"/>
    </source>
</evidence>
<dbReference type="Gene3D" id="3.40.50.300">
    <property type="entry name" value="P-loop containing nucleotide triphosphate hydrolases"/>
    <property type="match status" value="1"/>
</dbReference>
<feature type="domain" description="ABC transporter" evidence="5">
    <location>
        <begin position="6"/>
        <end position="236"/>
    </location>
</feature>
<evidence type="ECO:0000259" key="5">
    <source>
        <dbReference type="PROSITE" id="PS50893"/>
    </source>
</evidence>
<dbReference type="PROSITE" id="PS50893">
    <property type="entry name" value="ABC_TRANSPORTER_2"/>
    <property type="match status" value="1"/>
</dbReference>
<dbReference type="InterPro" id="IPR013611">
    <property type="entry name" value="Transp-assoc_OB_typ2"/>
</dbReference>
<sequence>MSSVPLSLSGISAHHGPTKVLDDLNIEVGAGELVSLLGASGCGKTTTLRVVAGFMTPSEGKVRLGGRDLTHLPIHKRDIGLVFQNYALLPHLSVLENVMFGLKQRGMASDLRRSKAIEMIEIVGLTRFVDRLPAALSGGQKQRVALARALVIDPPLMMFDEPLSNLDAKLRIDMRVQIRRLQQAGERTALYVTHDQEEAFSISDRVAIMNAGRIVQLDAPEVLYKRPANAFVARFVGFENILPIEVVARDGSEATVRLSDGTEIAMSEKEFGPIPDKALLAARPEGLLLGGTPGGAIPVTLGLRTYLGRAYQYHCAGGTGTLIAHGDAEAPQSPGQVAHLSINPAQSAILPFETLARTEEDI</sequence>